<feature type="domain" description="Rab-GAP TBC" evidence="3">
    <location>
        <begin position="38"/>
        <end position="296"/>
    </location>
</feature>
<dbReference type="RefSeq" id="XP_016220971.1">
    <property type="nucleotide sequence ID" value="XM_016374060.1"/>
</dbReference>
<feature type="compositionally biased region" description="Polar residues" evidence="2">
    <location>
        <begin position="615"/>
        <end position="627"/>
    </location>
</feature>
<dbReference type="PROSITE" id="PS50086">
    <property type="entry name" value="TBC_RABGAP"/>
    <property type="match status" value="1"/>
</dbReference>
<dbReference type="VEuPathDB" id="FungiDB:PV10_08960"/>
<dbReference type="SMART" id="SM00164">
    <property type="entry name" value="TBC"/>
    <property type="match status" value="1"/>
</dbReference>
<dbReference type="Gene3D" id="1.10.8.270">
    <property type="entry name" value="putative rabgap domain of human tbc1 domain family member 14 like domains"/>
    <property type="match status" value="1"/>
</dbReference>
<dbReference type="PANTHER" id="PTHR22957:SF337">
    <property type="entry name" value="TBC1 DOMAIN FAMILY MEMBER 5"/>
    <property type="match status" value="1"/>
</dbReference>
<proteinExistence type="predicted"/>
<dbReference type="OrthoDB" id="27140at2759"/>
<name>A0A0D1Z3P5_EXOME</name>
<evidence type="ECO:0000256" key="1">
    <source>
        <dbReference type="ARBA" id="ARBA00022468"/>
    </source>
</evidence>
<dbReference type="PANTHER" id="PTHR22957">
    <property type="entry name" value="TBC1 DOMAIN FAMILY MEMBER GTPASE-ACTIVATING PROTEIN"/>
    <property type="match status" value="1"/>
</dbReference>
<reference evidence="4 5" key="1">
    <citation type="submission" date="2015-01" db="EMBL/GenBank/DDBJ databases">
        <title>The Genome Sequence of Exophiala mesophila CBS40295.</title>
        <authorList>
            <consortium name="The Broad Institute Genomics Platform"/>
            <person name="Cuomo C."/>
            <person name="de Hoog S."/>
            <person name="Gorbushina A."/>
            <person name="Stielow B."/>
            <person name="Teixiera M."/>
            <person name="Abouelleil A."/>
            <person name="Chapman S.B."/>
            <person name="Priest M."/>
            <person name="Young S.K."/>
            <person name="Wortman J."/>
            <person name="Nusbaum C."/>
            <person name="Birren B."/>
        </authorList>
    </citation>
    <scope>NUCLEOTIDE SEQUENCE [LARGE SCALE GENOMIC DNA]</scope>
    <source>
        <strain evidence="4 5">CBS 40295</strain>
    </source>
</reference>
<dbReference type="EMBL" id="KN847525">
    <property type="protein sequence ID" value="KIV89396.1"/>
    <property type="molecule type" value="Genomic_DNA"/>
</dbReference>
<feature type="region of interest" description="Disordered" evidence="2">
    <location>
        <begin position="643"/>
        <end position="698"/>
    </location>
</feature>
<dbReference type="GO" id="GO:0005096">
    <property type="term" value="F:GTPase activator activity"/>
    <property type="evidence" value="ECO:0007669"/>
    <property type="project" value="UniProtKB-KW"/>
</dbReference>
<keyword evidence="5" id="KW-1185">Reference proteome</keyword>
<gene>
    <name evidence="4" type="ORF">PV10_08960</name>
</gene>
<protein>
    <recommendedName>
        <fullName evidence="3">Rab-GAP TBC domain-containing protein</fullName>
    </recommendedName>
</protein>
<dbReference type="EMBL" id="KN847525">
    <property type="protein sequence ID" value="KIV89397.1"/>
    <property type="molecule type" value="Genomic_DNA"/>
</dbReference>
<dbReference type="FunFam" id="1.10.472.80:FF:000038">
    <property type="entry name" value="TBC1 domain family member 5"/>
    <property type="match status" value="1"/>
</dbReference>
<dbReference type="RefSeq" id="XP_016220970.1">
    <property type="nucleotide sequence ID" value="XM_016374059.1"/>
</dbReference>
<dbReference type="OMA" id="SPWQTLR"/>
<dbReference type="SUPFAM" id="SSF47923">
    <property type="entry name" value="Ypt/Rab-GAP domain of gyp1p"/>
    <property type="match status" value="2"/>
</dbReference>
<evidence type="ECO:0000256" key="2">
    <source>
        <dbReference type="SAM" id="MobiDB-lite"/>
    </source>
</evidence>
<feature type="region of interest" description="Disordered" evidence="2">
    <location>
        <begin position="374"/>
        <end position="408"/>
    </location>
</feature>
<dbReference type="InterPro" id="IPR000195">
    <property type="entry name" value="Rab-GAP-TBC_dom"/>
</dbReference>
<dbReference type="FunFam" id="1.10.8.270:FF:000031">
    <property type="entry name" value="TBC1 domain family member 5"/>
    <property type="match status" value="1"/>
</dbReference>
<accession>A0A0D1Z3P5</accession>
<dbReference type="Proteomes" id="UP000054302">
    <property type="component" value="Unassembled WGS sequence"/>
</dbReference>
<feature type="region of interest" description="Disordered" evidence="2">
    <location>
        <begin position="549"/>
        <end position="627"/>
    </location>
</feature>
<feature type="compositionally biased region" description="Polar residues" evidence="2">
    <location>
        <begin position="378"/>
        <end position="394"/>
    </location>
</feature>
<keyword evidence="1" id="KW-0343">GTPase activation</keyword>
<dbReference type="Gene3D" id="1.10.472.80">
    <property type="entry name" value="Ypt/Rab-GAP domain of gyp1p, domain 3"/>
    <property type="match status" value="1"/>
</dbReference>
<sequence length="698" mass="79320">MPVMRTFDDIQRRWALLFSTSIGVDLRQSVRDGEGFDPCEDGLRSVCWKAFLLYGPLSQGSWPKKLIESRSTYTSLRDHFLRFIDHPNDLHSSADPLADDDNSPWSTLRQDELNREEIFQDVTRCMQDNYFFREPDTQKKLLDILFIYAKLNPDIGYRQGMHELLAPILWIIQQDAVDLDSFPNADTQTEGTHFMLEALNSKYVEHDTFSLFCAVMQTAKAFYEIGDNQDSSPIITRSRRIHDEILAVIDPELATHLTVVGILPQIYSIRWIRLLFGREFEFKQVLRIWDLLFAENLKPDIVDLTCVSMLLRTRWMLVEADYTTAITALTHYQMPDSADGPQQLVRDAIFLDRNRNEEAGATLIQRYTGRRPKISPAVNKSSLPNTQTNRTLPQRNPPSRSPGRFASPQRQLEGFFSEVTGNLQKRTEGWNVSKAVRSAVGEVRRNMNNYQTTTHLRQHSTDVPYLGRRSNDPRLGDARQVSGGEIREMEQRNKALARMLDDSLESLRSSRLVNPESSGEAEQDFNLTLAKIQLVSVYLMNPDLPILTEDHADTTNSPVKLSMDDTTSSSNSHPATPSEVNDASATQKTLAPPAEIKVRPSETTYQKPTTRENKGSQPKTQGSLRPSLQDASFSFMLGEDRHRSSFVSSVAQLPEQRRDSQSKGRTKQILTEESQPGRRESDGEGDGFTLTKIRGGRD</sequence>
<organism evidence="4 5">
    <name type="scientific">Exophiala mesophila</name>
    <name type="common">Black yeast-like fungus</name>
    <dbReference type="NCBI Taxonomy" id="212818"/>
    <lineage>
        <taxon>Eukaryota</taxon>
        <taxon>Fungi</taxon>
        <taxon>Dikarya</taxon>
        <taxon>Ascomycota</taxon>
        <taxon>Pezizomycotina</taxon>
        <taxon>Eurotiomycetes</taxon>
        <taxon>Chaetothyriomycetidae</taxon>
        <taxon>Chaetothyriales</taxon>
        <taxon>Herpotrichiellaceae</taxon>
        <taxon>Exophiala</taxon>
    </lineage>
</organism>
<evidence type="ECO:0000259" key="3">
    <source>
        <dbReference type="PROSITE" id="PS50086"/>
    </source>
</evidence>
<feature type="compositionally biased region" description="Polar residues" evidence="2">
    <location>
        <begin position="554"/>
        <end position="589"/>
    </location>
</feature>
<dbReference type="GeneID" id="27326805"/>
<dbReference type="AlphaFoldDB" id="A0A0D1Z3P5"/>
<dbReference type="STRING" id="212818.A0A0D1Z3P5"/>
<evidence type="ECO:0000313" key="5">
    <source>
        <dbReference type="Proteomes" id="UP000054302"/>
    </source>
</evidence>
<dbReference type="Pfam" id="PF00566">
    <property type="entry name" value="RabGAP-TBC"/>
    <property type="match status" value="1"/>
</dbReference>
<dbReference type="HOGENOM" id="CLU_019939_0_0_1"/>
<evidence type="ECO:0000313" key="4">
    <source>
        <dbReference type="EMBL" id="KIV89397.1"/>
    </source>
</evidence>
<dbReference type="InterPro" id="IPR035969">
    <property type="entry name" value="Rab-GAP_TBC_sf"/>
</dbReference>